<evidence type="ECO:0000256" key="1">
    <source>
        <dbReference type="SAM" id="Phobius"/>
    </source>
</evidence>
<name>A0A9D1NPK3_9FIRM</name>
<keyword evidence="1" id="KW-1133">Transmembrane helix</keyword>
<dbReference type="EMBL" id="DVOL01000030">
    <property type="protein sequence ID" value="HIV10500.1"/>
    <property type="molecule type" value="Genomic_DNA"/>
</dbReference>
<keyword evidence="1" id="KW-0812">Transmembrane</keyword>
<proteinExistence type="predicted"/>
<organism evidence="2 3">
    <name type="scientific">Candidatus Faeciplasma avium</name>
    <dbReference type="NCBI Taxonomy" id="2840798"/>
    <lineage>
        <taxon>Bacteria</taxon>
        <taxon>Bacillati</taxon>
        <taxon>Bacillota</taxon>
        <taxon>Clostridia</taxon>
        <taxon>Eubacteriales</taxon>
        <taxon>Oscillospiraceae</taxon>
        <taxon>Oscillospiraceae incertae sedis</taxon>
        <taxon>Candidatus Faeciplasma</taxon>
    </lineage>
</organism>
<comment type="caution">
    <text evidence="2">The sequence shown here is derived from an EMBL/GenBank/DDBJ whole genome shotgun (WGS) entry which is preliminary data.</text>
</comment>
<feature type="transmembrane region" description="Helical" evidence="1">
    <location>
        <begin position="12"/>
        <end position="29"/>
    </location>
</feature>
<protein>
    <submittedName>
        <fullName evidence="2">Uncharacterized protein</fullName>
    </submittedName>
</protein>
<reference evidence="2" key="2">
    <citation type="journal article" date="2021" name="PeerJ">
        <title>Extensive microbial diversity within the chicken gut microbiome revealed by metagenomics and culture.</title>
        <authorList>
            <person name="Gilroy R."/>
            <person name="Ravi A."/>
            <person name="Getino M."/>
            <person name="Pursley I."/>
            <person name="Horton D.L."/>
            <person name="Alikhan N.F."/>
            <person name="Baker D."/>
            <person name="Gharbi K."/>
            <person name="Hall N."/>
            <person name="Watson M."/>
            <person name="Adriaenssens E.M."/>
            <person name="Foster-Nyarko E."/>
            <person name="Jarju S."/>
            <person name="Secka A."/>
            <person name="Antonio M."/>
            <person name="Oren A."/>
            <person name="Chaudhuri R.R."/>
            <person name="La Ragione R."/>
            <person name="Hildebrand F."/>
            <person name="Pallen M.J."/>
        </authorList>
    </citation>
    <scope>NUCLEOTIDE SEQUENCE</scope>
    <source>
        <strain evidence="2">1370</strain>
    </source>
</reference>
<sequence>MNMNIPSLCKGITIGIVTGAAVYAVSNATRAERRHLKSSTIRAVRSISSMLEGLGSMFV</sequence>
<evidence type="ECO:0000313" key="3">
    <source>
        <dbReference type="Proteomes" id="UP000823960"/>
    </source>
</evidence>
<evidence type="ECO:0000313" key="2">
    <source>
        <dbReference type="EMBL" id="HIV10500.1"/>
    </source>
</evidence>
<dbReference type="AlphaFoldDB" id="A0A9D1NPK3"/>
<accession>A0A9D1NPK3</accession>
<dbReference type="Proteomes" id="UP000823960">
    <property type="component" value="Unassembled WGS sequence"/>
</dbReference>
<keyword evidence="1" id="KW-0472">Membrane</keyword>
<reference evidence="2" key="1">
    <citation type="submission" date="2020-10" db="EMBL/GenBank/DDBJ databases">
        <authorList>
            <person name="Gilroy R."/>
        </authorList>
    </citation>
    <scope>NUCLEOTIDE SEQUENCE</scope>
    <source>
        <strain evidence="2">1370</strain>
    </source>
</reference>
<gene>
    <name evidence="2" type="ORF">IAD28_02245</name>
</gene>